<dbReference type="Pfam" id="PF09313">
    <property type="entry name" value="TehB-like"/>
    <property type="match status" value="1"/>
</dbReference>
<feature type="domain" description="TehB/YeaR-like" evidence="1">
    <location>
        <begin position="13"/>
        <end position="88"/>
    </location>
</feature>
<dbReference type="Proteomes" id="UP000002372">
    <property type="component" value="Chromosome"/>
</dbReference>
<evidence type="ECO:0000313" key="2">
    <source>
        <dbReference type="EMBL" id="CAZ88094.1"/>
    </source>
</evidence>
<reference evidence="4" key="2">
    <citation type="journal article" date="2010" name="PLoS Genet.">
        <title>Structure, function, and evolution of the Thiomonas spp. genome.</title>
        <authorList>
            <person name="Arsene-Ploetze F."/>
            <person name="Koechler S."/>
            <person name="Marchal M."/>
            <person name="Coppee J.Y."/>
            <person name="Chandler M."/>
            <person name="Bonnefoy V."/>
            <person name="Brochier-Armanet C."/>
            <person name="Barakat M."/>
            <person name="Barbe V."/>
            <person name="Battaglia-Brunet F."/>
            <person name="Bruneel O."/>
            <person name="Bryan C.G."/>
            <person name="Cleiss-Arnold J."/>
            <person name="Cruveiller S."/>
            <person name="Erhardt M."/>
            <person name="Heinrich-Salmeron A."/>
            <person name="Hommais F."/>
            <person name="Joulian C."/>
            <person name="Krin E."/>
            <person name="Lieutaud A."/>
            <person name="Lievremont D."/>
            <person name="Michel C."/>
            <person name="Muller D."/>
            <person name="Ortet P."/>
            <person name="Proux C."/>
            <person name="Siguier P."/>
            <person name="Roche D."/>
            <person name="Rouy Z."/>
            <person name="Salvignol G."/>
            <person name="Slyemi D."/>
            <person name="Talla E."/>
            <person name="Weiss S."/>
            <person name="Weissenbach J."/>
            <person name="Medigue C."/>
            <person name="Bertin P.N."/>
        </authorList>
    </citation>
    <scope>NUCLEOTIDE SEQUENCE [LARGE SCALE GENOMIC DNA]</scope>
    <source>
        <strain evidence="4">DSM 22701 / CIP 110005 / 3As</strain>
    </source>
</reference>
<dbReference type="HOGENOM" id="CLU_147375_0_0_4"/>
<keyword evidence="5" id="KW-1185">Reference proteome</keyword>
<dbReference type="Gene3D" id="2.60.120.10">
    <property type="entry name" value="Jelly Rolls"/>
    <property type="match status" value="1"/>
</dbReference>
<evidence type="ECO:0000313" key="3">
    <source>
        <dbReference type="EMBL" id="CQR34339.1"/>
    </source>
</evidence>
<dbReference type="Proteomes" id="UP000078599">
    <property type="component" value="Unassembled WGS sequence"/>
</dbReference>
<sequence length="105" mass="11718">MLKNLPADVRPYRRTPEFTESTIPKGLLKEHTTKPGVWGVIHVTQGLLEYRILATVPERHLLTPDKPGIVEPTVPHEVAPIGPVRFYVEFHAHPDVTQPSAESPA</sequence>
<evidence type="ECO:0000313" key="4">
    <source>
        <dbReference type="Proteomes" id="UP000002372"/>
    </source>
</evidence>
<reference key="1">
    <citation type="submission" date="2009-07" db="EMBL/GenBank/DDBJ databases">
        <authorList>
            <person name="Genoscope - CEA"/>
        </authorList>
    </citation>
    <scope>NUCLEOTIDE SEQUENCE</scope>
    <source>
        <strain>3As</strain>
    </source>
</reference>
<dbReference type="InterPro" id="IPR014710">
    <property type="entry name" value="RmlC-like_jellyroll"/>
</dbReference>
<dbReference type="eggNOG" id="COG3615">
    <property type="taxonomic scope" value="Bacteria"/>
</dbReference>
<evidence type="ECO:0000259" key="1">
    <source>
        <dbReference type="Pfam" id="PF09313"/>
    </source>
</evidence>
<dbReference type="InterPro" id="IPR015392">
    <property type="entry name" value="TehB/YeaR-like_dom"/>
</dbReference>
<proteinExistence type="predicted"/>
<dbReference type="EMBL" id="CTRI01000023">
    <property type="protein sequence ID" value="CQR34339.1"/>
    <property type="molecule type" value="Genomic_DNA"/>
</dbReference>
<dbReference type="RefSeq" id="WP_013105430.1">
    <property type="nucleotide sequence ID" value="NC_014145.1"/>
</dbReference>
<dbReference type="EMBL" id="FP475956">
    <property type="protein sequence ID" value="CAZ88094.1"/>
    <property type="molecule type" value="Genomic_DNA"/>
</dbReference>
<protein>
    <recommendedName>
        <fullName evidence="1">TehB/YeaR-like domain-containing protein</fullName>
    </recommendedName>
</protein>
<gene>
    <name evidence="2" type="ordered locus">THI_1407</name>
    <name evidence="3" type="ORF">THICB1_30397</name>
</gene>
<accession>D6CQ14</accession>
<dbReference type="KEGG" id="thi:THI_1407"/>
<reference evidence="2" key="3">
    <citation type="submission" date="2010-07" db="EMBL/GenBank/DDBJ databases">
        <authorList>
            <person name="Genoscope - CEA"/>
        </authorList>
    </citation>
    <scope>NUCLEOTIDE SEQUENCE</scope>
    <source>
        <strain evidence="2">3As</strain>
    </source>
</reference>
<evidence type="ECO:0000313" key="5">
    <source>
        <dbReference type="Proteomes" id="UP000078599"/>
    </source>
</evidence>
<organism evidence="2 4">
    <name type="scientific">Thiomonas arsenitoxydans (strain DSM 22701 / CIP 110005 / 3As)</name>
    <dbReference type="NCBI Taxonomy" id="426114"/>
    <lineage>
        <taxon>Bacteria</taxon>
        <taxon>Pseudomonadati</taxon>
        <taxon>Pseudomonadota</taxon>
        <taxon>Betaproteobacteria</taxon>
        <taxon>Burkholderiales</taxon>
        <taxon>Thiomonas</taxon>
    </lineage>
</organism>
<dbReference type="SUPFAM" id="SSF51197">
    <property type="entry name" value="Clavaminate synthase-like"/>
    <property type="match status" value="1"/>
</dbReference>
<name>D6CQ14_THIA3</name>
<reference evidence="3 5" key="4">
    <citation type="submission" date="2015-03" db="EMBL/GenBank/DDBJ databases">
        <authorList>
            <person name="Regsiter A."/>
            <person name="william w."/>
        </authorList>
    </citation>
    <scope>NUCLEOTIDE SEQUENCE [LARGE SCALE GENOMIC DNA]</scope>
    <source>
        <strain evidence="3 5">CB1</strain>
    </source>
</reference>
<dbReference type="OrthoDB" id="9799128at2"/>
<dbReference type="AlphaFoldDB" id="D6CQ14"/>